<accession>A0AAJ7PB21</accession>
<dbReference type="Gene3D" id="3.40.50.300">
    <property type="entry name" value="P-loop containing nucleotide triphosphate hydrolases"/>
    <property type="match status" value="1"/>
</dbReference>
<dbReference type="KEGG" id="goe:100902045"/>
<dbReference type="Proteomes" id="UP000694867">
    <property type="component" value="Unplaced"/>
</dbReference>
<name>A0AAJ7PB21_9ACAR</name>
<evidence type="ECO:0000256" key="8">
    <source>
        <dbReference type="ARBA" id="ARBA00023136"/>
    </source>
</evidence>
<dbReference type="PANTHER" id="PTHR12129">
    <property type="entry name" value="HEPARAN SULFATE 2-O-SULFOTRANSFERASE"/>
    <property type="match status" value="1"/>
</dbReference>
<keyword evidence="8" id="KW-0472">Membrane</keyword>
<organism evidence="11 12">
    <name type="scientific">Galendromus occidentalis</name>
    <name type="common">western predatory mite</name>
    <dbReference type="NCBI Taxonomy" id="34638"/>
    <lineage>
        <taxon>Eukaryota</taxon>
        <taxon>Metazoa</taxon>
        <taxon>Ecdysozoa</taxon>
        <taxon>Arthropoda</taxon>
        <taxon>Chelicerata</taxon>
        <taxon>Arachnida</taxon>
        <taxon>Acari</taxon>
        <taxon>Parasitiformes</taxon>
        <taxon>Mesostigmata</taxon>
        <taxon>Gamasina</taxon>
        <taxon>Phytoseioidea</taxon>
        <taxon>Phytoseiidae</taxon>
        <taxon>Typhlodrominae</taxon>
        <taxon>Galendromus</taxon>
    </lineage>
</organism>
<dbReference type="InterPro" id="IPR007734">
    <property type="entry name" value="Heparan_SO4_2-O-STrfase"/>
</dbReference>
<keyword evidence="7" id="KW-0333">Golgi apparatus</keyword>
<evidence type="ECO:0000256" key="3">
    <source>
        <dbReference type="ARBA" id="ARBA00022679"/>
    </source>
</evidence>
<evidence type="ECO:0000256" key="4">
    <source>
        <dbReference type="ARBA" id="ARBA00022692"/>
    </source>
</evidence>
<evidence type="ECO:0000256" key="2">
    <source>
        <dbReference type="ARBA" id="ARBA00010569"/>
    </source>
</evidence>
<dbReference type="Pfam" id="PF03567">
    <property type="entry name" value="Sulfotransfer_2"/>
    <property type="match status" value="1"/>
</dbReference>
<evidence type="ECO:0000256" key="9">
    <source>
        <dbReference type="ARBA" id="ARBA00023180"/>
    </source>
</evidence>
<evidence type="ECO:0000256" key="5">
    <source>
        <dbReference type="ARBA" id="ARBA00022968"/>
    </source>
</evidence>
<dbReference type="PANTHER" id="PTHR12129:SF20">
    <property type="entry name" value="HEPARAN SULFATE 2-O-SULFOTRANSFERASE PIPE"/>
    <property type="match status" value="1"/>
</dbReference>
<proteinExistence type="inferred from homology"/>
<evidence type="ECO:0000256" key="7">
    <source>
        <dbReference type="ARBA" id="ARBA00023034"/>
    </source>
</evidence>
<dbReference type="AlphaFoldDB" id="A0AAJ7PB21"/>
<keyword evidence="3" id="KW-0808">Transferase</keyword>
<comment type="similarity">
    <text evidence="2">Belongs to the sulfotransferase 3 family.</text>
</comment>
<reference evidence="12" key="1">
    <citation type="submission" date="2025-08" db="UniProtKB">
        <authorList>
            <consortium name="RefSeq"/>
        </authorList>
    </citation>
    <scope>IDENTIFICATION</scope>
</reference>
<sequence>MGLIASGVAMVLLYDCLVEANTSNYRTVPWSDDGIDGSEILNQSLPPLAIDSSRLYFNRIPKAASTSMLNILHALSAKNNFTHKSSSVYNMRILTSEQQNELAASVVESEAPVTFDRHVHFVNFNSLGFDSPIFINMVRDPVERIISDYYYRRSVARKHIDSYAVTPSKFWLEKSLEECIRRSDDECQYMTGYLQVGHMVPYFCGHHQKCMVVNDEWALEQAKKNIERYYDVVGLVEMLAETIAVLEKRLPQFFSGASEILTRIGPHNVNLEKPSVDAAARNELKQNLTNDMILYNFIRDRLLRQIAELE</sequence>
<feature type="chain" id="PRO_5042618462" evidence="10">
    <location>
        <begin position="21"/>
        <end position="310"/>
    </location>
</feature>
<dbReference type="InterPro" id="IPR027417">
    <property type="entry name" value="P-loop_NTPase"/>
</dbReference>
<feature type="signal peptide" evidence="10">
    <location>
        <begin position="1"/>
        <end position="20"/>
    </location>
</feature>
<evidence type="ECO:0000256" key="10">
    <source>
        <dbReference type="SAM" id="SignalP"/>
    </source>
</evidence>
<keyword evidence="4" id="KW-0812">Transmembrane</keyword>
<keyword evidence="5" id="KW-0735">Signal-anchor</keyword>
<keyword evidence="9" id="KW-0325">Glycoprotein</keyword>
<protein>
    <submittedName>
        <fullName evidence="12">Uronyl 2-sulfotransferase</fullName>
    </submittedName>
</protein>
<comment type="subcellular location">
    <subcellularLocation>
        <location evidence="1">Golgi apparatus membrane</location>
        <topology evidence="1">Single-pass type II membrane protein</topology>
    </subcellularLocation>
</comment>
<dbReference type="GO" id="GO:0008146">
    <property type="term" value="F:sulfotransferase activity"/>
    <property type="evidence" value="ECO:0007669"/>
    <property type="project" value="InterPro"/>
</dbReference>
<dbReference type="CTD" id="5304"/>
<dbReference type="GO" id="GO:0000139">
    <property type="term" value="C:Golgi membrane"/>
    <property type="evidence" value="ECO:0007669"/>
    <property type="project" value="UniProtKB-SubCell"/>
</dbReference>
<dbReference type="InterPro" id="IPR005331">
    <property type="entry name" value="Sulfotransferase"/>
</dbReference>
<evidence type="ECO:0000256" key="1">
    <source>
        <dbReference type="ARBA" id="ARBA00004323"/>
    </source>
</evidence>
<dbReference type="SUPFAM" id="SSF52540">
    <property type="entry name" value="P-loop containing nucleoside triphosphate hydrolases"/>
    <property type="match status" value="1"/>
</dbReference>
<dbReference type="GeneID" id="100902045"/>
<evidence type="ECO:0000256" key="6">
    <source>
        <dbReference type="ARBA" id="ARBA00022989"/>
    </source>
</evidence>
<dbReference type="RefSeq" id="XP_018497330.1">
    <property type="nucleotide sequence ID" value="XM_018641814.1"/>
</dbReference>
<keyword evidence="6" id="KW-1133">Transmembrane helix</keyword>
<keyword evidence="11" id="KW-1185">Reference proteome</keyword>
<gene>
    <name evidence="12" type="primary">LOC100902045</name>
</gene>
<evidence type="ECO:0000313" key="12">
    <source>
        <dbReference type="RefSeq" id="XP_018497330.1"/>
    </source>
</evidence>
<keyword evidence="10" id="KW-0732">Signal</keyword>
<evidence type="ECO:0000313" key="11">
    <source>
        <dbReference type="Proteomes" id="UP000694867"/>
    </source>
</evidence>